<evidence type="ECO:0000313" key="4">
    <source>
        <dbReference type="Proteomes" id="UP000283387"/>
    </source>
</evidence>
<dbReference type="OrthoDB" id="1070463at2"/>
<protein>
    <submittedName>
        <fullName evidence="3">Alginate export protein</fullName>
    </submittedName>
</protein>
<accession>A0A419VU83</accession>
<reference evidence="3 4" key="1">
    <citation type="submission" date="2018-09" db="EMBL/GenBank/DDBJ databases">
        <title>Genomic Encyclopedia of Archaeal and Bacterial Type Strains, Phase II (KMG-II): from individual species to whole genera.</title>
        <authorList>
            <person name="Goeker M."/>
        </authorList>
    </citation>
    <scope>NUCLEOTIDE SEQUENCE [LARGE SCALE GENOMIC DNA]</scope>
    <source>
        <strain evidence="3 4">DSM 27148</strain>
    </source>
</reference>
<sequence>MKTLFALIVLVLTAGASYAQFTLEGQLRPRTELRNGFKKPILPDQEPAVFTEQRTRLVAGYKAEKYAFKLSIQDVRIWGETGQINKSDQLLSAHEAYGEYYASGKSTFRIGRQEVIYDGHRLFGSLDWAAQGRSLDALRYLYKDEKGNQFDLMAAWNQAGYGDGSPEPAKLVGNAYVITTGGGTNTRIFNLALPKAQLMAYYKKTLKSGDLAFMLLDDIYDVDATSGENYSNTTFGFTPNFTAGKVKFGGQFFYTGGANGKTETDGEYSKVDLSGYMANAYVQFTGVTGSPLFGVDYLSGDDESTTDKVEGWAPKYGTNHKFYGFMDYFYVGNGHGGVDAKSAGLVDIYLQTAFKLSEKAKLVGHLHYFSAPEARTNATTGESYDGYLGTELDLVFNYALTKGVVLSAGYSQMFGISDTMKQLKLGDPTAKIGGMQSWGWLMINFSPKFL</sequence>
<dbReference type="EMBL" id="RAPN01000006">
    <property type="protein sequence ID" value="RKD85061.1"/>
    <property type="molecule type" value="Genomic_DNA"/>
</dbReference>
<feature type="chain" id="PRO_5019047764" evidence="1">
    <location>
        <begin position="20"/>
        <end position="450"/>
    </location>
</feature>
<organism evidence="3 4">
    <name type="scientific">Mangrovibacterium diazotrophicum</name>
    <dbReference type="NCBI Taxonomy" id="1261403"/>
    <lineage>
        <taxon>Bacteria</taxon>
        <taxon>Pseudomonadati</taxon>
        <taxon>Bacteroidota</taxon>
        <taxon>Bacteroidia</taxon>
        <taxon>Marinilabiliales</taxon>
        <taxon>Prolixibacteraceae</taxon>
        <taxon>Mangrovibacterium</taxon>
    </lineage>
</organism>
<evidence type="ECO:0000259" key="2">
    <source>
        <dbReference type="Pfam" id="PF13372"/>
    </source>
</evidence>
<keyword evidence="4" id="KW-1185">Reference proteome</keyword>
<proteinExistence type="predicted"/>
<comment type="caution">
    <text evidence="3">The sequence shown here is derived from an EMBL/GenBank/DDBJ whole genome shotgun (WGS) entry which is preliminary data.</text>
</comment>
<dbReference type="InterPro" id="IPR025388">
    <property type="entry name" value="Alginate_export_dom"/>
</dbReference>
<feature type="domain" description="Alginate export" evidence="2">
    <location>
        <begin position="71"/>
        <end position="412"/>
    </location>
</feature>
<dbReference type="Pfam" id="PF13372">
    <property type="entry name" value="Alginate_exp"/>
    <property type="match status" value="1"/>
</dbReference>
<dbReference type="Proteomes" id="UP000283387">
    <property type="component" value="Unassembled WGS sequence"/>
</dbReference>
<keyword evidence="1" id="KW-0732">Signal</keyword>
<feature type="signal peptide" evidence="1">
    <location>
        <begin position="1"/>
        <end position="19"/>
    </location>
</feature>
<name>A0A419VU83_9BACT</name>
<gene>
    <name evidence="3" type="ORF">BC643_4580</name>
</gene>
<evidence type="ECO:0000313" key="3">
    <source>
        <dbReference type="EMBL" id="RKD85061.1"/>
    </source>
</evidence>
<dbReference type="AlphaFoldDB" id="A0A419VU83"/>
<dbReference type="RefSeq" id="WP_120275705.1">
    <property type="nucleotide sequence ID" value="NZ_RAPN01000006.1"/>
</dbReference>
<evidence type="ECO:0000256" key="1">
    <source>
        <dbReference type="SAM" id="SignalP"/>
    </source>
</evidence>